<organism evidence="1 2">
    <name type="scientific">Elysia crispata</name>
    <name type="common">lettuce slug</name>
    <dbReference type="NCBI Taxonomy" id="231223"/>
    <lineage>
        <taxon>Eukaryota</taxon>
        <taxon>Metazoa</taxon>
        <taxon>Spiralia</taxon>
        <taxon>Lophotrochozoa</taxon>
        <taxon>Mollusca</taxon>
        <taxon>Gastropoda</taxon>
        <taxon>Heterobranchia</taxon>
        <taxon>Euthyneura</taxon>
        <taxon>Panpulmonata</taxon>
        <taxon>Sacoglossa</taxon>
        <taxon>Placobranchoidea</taxon>
        <taxon>Plakobranchidae</taxon>
        <taxon>Elysia</taxon>
    </lineage>
</organism>
<evidence type="ECO:0000313" key="2">
    <source>
        <dbReference type="Proteomes" id="UP001283361"/>
    </source>
</evidence>
<keyword evidence="2" id="KW-1185">Reference proteome</keyword>
<name>A0AAE0Y1D6_9GAST</name>
<dbReference type="AlphaFoldDB" id="A0AAE0Y1D6"/>
<accession>A0AAE0Y1D6</accession>
<proteinExistence type="predicted"/>
<evidence type="ECO:0000313" key="1">
    <source>
        <dbReference type="EMBL" id="KAK3729492.1"/>
    </source>
</evidence>
<protein>
    <submittedName>
        <fullName evidence="1">Uncharacterized protein</fullName>
    </submittedName>
</protein>
<comment type="caution">
    <text evidence="1">The sequence shown here is derived from an EMBL/GenBank/DDBJ whole genome shotgun (WGS) entry which is preliminary data.</text>
</comment>
<gene>
    <name evidence="1" type="ORF">RRG08_044007</name>
</gene>
<dbReference type="Proteomes" id="UP001283361">
    <property type="component" value="Unassembled WGS sequence"/>
</dbReference>
<sequence length="103" mass="11932">METLIKPEDITEPVRIKEKEKLYQTAAYHAYQWQHSSSRRSIIHSDLSVALVVSSIMSTERSQVSGTCDRLAVSRPQRSYRWLDLVIGYQHHGHRALPGGWLW</sequence>
<reference evidence="1" key="1">
    <citation type="journal article" date="2023" name="G3 (Bethesda)">
        <title>A reference genome for the long-term kleptoplast-retaining sea slug Elysia crispata morphotype clarki.</title>
        <authorList>
            <person name="Eastman K.E."/>
            <person name="Pendleton A.L."/>
            <person name="Shaikh M.A."/>
            <person name="Suttiyut T."/>
            <person name="Ogas R."/>
            <person name="Tomko P."/>
            <person name="Gavelis G."/>
            <person name="Widhalm J.R."/>
            <person name="Wisecaver J.H."/>
        </authorList>
    </citation>
    <scope>NUCLEOTIDE SEQUENCE</scope>
    <source>
        <strain evidence="1">ECLA1</strain>
    </source>
</reference>
<dbReference type="EMBL" id="JAWDGP010007140">
    <property type="protein sequence ID" value="KAK3729492.1"/>
    <property type="molecule type" value="Genomic_DNA"/>
</dbReference>